<dbReference type="GO" id="GO:0005886">
    <property type="term" value="C:plasma membrane"/>
    <property type="evidence" value="ECO:0007669"/>
    <property type="project" value="UniProtKB-SubCell"/>
</dbReference>
<evidence type="ECO:0000256" key="2">
    <source>
        <dbReference type="ARBA" id="ARBA00008610"/>
    </source>
</evidence>
<comment type="similarity">
    <text evidence="2">Belongs to the BMP lipoprotein family.</text>
</comment>
<feature type="domain" description="ABC transporter substrate-binding protein PnrA-like" evidence="8">
    <location>
        <begin position="44"/>
        <end position="337"/>
    </location>
</feature>
<comment type="caution">
    <text evidence="9">The sequence shown here is derived from an EMBL/GenBank/DDBJ whole genome shotgun (WGS) entry which is preliminary data.</text>
</comment>
<dbReference type="PROSITE" id="PS51257">
    <property type="entry name" value="PROKAR_LIPOPROTEIN"/>
    <property type="match status" value="1"/>
</dbReference>
<dbReference type="Pfam" id="PF02608">
    <property type="entry name" value="Bmp"/>
    <property type="match status" value="1"/>
</dbReference>
<sequence length="339" mass="34684">MRHVSSRIMPRSLASIALLGAASLVLVGCGGKAPTAQGEEDSLNIGVFVDNAFGDGDFFDQASLAEDPLAEQFDATVSTYEGQLEAQNFAPLLQDAADRNDLVFVLGFEAIDAMNEAAAANPDTQFVFIDGEAGSEDVVSAVFRTQEGCFMAGALAATVNAANGSSTAGFIGGVNAPVVENCESGYTQGVAEVDSAQTVASQYVGSFVDPGKGSEIASTLGSTRGAYSVFAYAGLSGSGVFDAAKAGTDIAPIGVVADKSALAPSKVPGSLTMGVDTVMVDLTRQFVDGKLSGGDVQDYGFAEGGWAMVYDEELLSADDIAKLEALQESIVAGDVEIDE</sequence>
<dbReference type="Proteomes" id="UP000608530">
    <property type="component" value="Unassembled WGS sequence"/>
</dbReference>
<evidence type="ECO:0000256" key="7">
    <source>
        <dbReference type="SAM" id="SignalP"/>
    </source>
</evidence>
<keyword evidence="5" id="KW-0472">Membrane</keyword>
<dbReference type="SUPFAM" id="SSF53822">
    <property type="entry name" value="Periplasmic binding protein-like I"/>
    <property type="match status" value="1"/>
</dbReference>
<gene>
    <name evidence="9" type="ORF">JD276_03480</name>
</gene>
<evidence type="ECO:0000313" key="9">
    <source>
        <dbReference type="EMBL" id="MBK0418091.1"/>
    </source>
</evidence>
<evidence type="ECO:0000256" key="1">
    <source>
        <dbReference type="ARBA" id="ARBA00004193"/>
    </source>
</evidence>
<dbReference type="AlphaFoldDB" id="A0A934Q5P8"/>
<name>A0A934Q5P8_9MICO</name>
<keyword evidence="10" id="KW-1185">Reference proteome</keyword>
<accession>A0A934Q5P8</accession>
<feature type="chain" id="PRO_5039203451" evidence="7">
    <location>
        <begin position="28"/>
        <end position="339"/>
    </location>
</feature>
<protein>
    <submittedName>
        <fullName evidence="9">BMP family protein</fullName>
    </submittedName>
</protein>
<dbReference type="PANTHER" id="PTHR34296">
    <property type="entry name" value="TRANSCRIPTIONAL ACTIVATOR PROTEIN MED"/>
    <property type="match status" value="1"/>
</dbReference>
<dbReference type="RefSeq" id="WP_200113951.1">
    <property type="nucleotide sequence ID" value="NZ_JAEHOH010000003.1"/>
</dbReference>
<evidence type="ECO:0000259" key="8">
    <source>
        <dbReference type="Pfam" id="PF02608"/>
    </source>
</evidence>
<keyword evidence="3" id="KW-1003">Cell membrane</keyword>
<reference evidence="9" key="1">
    <citation type="submission" date="2020-12" db="EMBL/GenBank/DDBJ databases">
        <title>Leucobacter sp. CAS1, isolated from Chromium sludge.</title>
        <authorList>
            <person name="Xu Z."/>
        </authorList>
    </citation>
    <scope>NUCLEOTIDE SEQUENCE</scope>
    <source>
        <strain evidence="9">CSA1</strain>
    </source>
</reference>
<dbReference type="EMBL" id="JAEHOH010000003">
    <property type="protein sequence ID" value="MBK0418091.1"/>
    <property type="molecule type" value="Genomic_DNA"/>
</dbReference>
<evidence type="ECO:0000256" key="3">
    <source>
        <dbReference type="ARBA" id="ARBA00022475"/>
    </source>
</evidence>
<evidence type="ECO:0000313" key="10">
    <source>
        <dbReference type="Proteomes" id="UP000608530"/>
    </source>
</evidence>
<dbReference type="InterPro" id="IPR003760">
    <property type="entry name" value="PnrA-like"/>
</dbReference>
<keyword evidence="4 7" id="KW-0732">Signal</keyword>
<keyword evidence="6" id="KW-0449">Lipoprotein</keyword>
<evidence type="ECO:0000256" key="4">
    <source>
        <dbReference type="ARBA" id="ARBA00022729"/>
    </source>
</evidence>
<dbReference type="Gene3D" id="3.40.50.2300">
    <property type="match status" value="2"/>
</dbReference>
<dbReference type="CDD" id="cd06354">
    <property type="entry name" value="PBP1_PrnA-like"/>
    <property type="match status" value="1"/>
</dbReference>
<organism evidence="9 10">
    <name type="scientific">Leucobacter chromiisoli</name>
    <dbReference type="NCBI Taxonomy" id="2796471"/>
    <lineage>
        <taxon>Bacteria</taxon>
        <taxon>Bacillati</taxon>
        <taxon>Actinomycetota</taxon>
        <taxon>Actinomycetes</taxon>
        <taxon>Micrococcales</taxon>
        <taxon>Microbacteriaceae</taxon>
        <taxon>Leucobacter</taxon>
    </lineage>
</organism>
<feature type="signal peptide" evidence="7">
    <location>
        <begin position="1"/>
        <end position="27"/>
    </location>
</feature>
<dbReference type="PANTHER" id="PTHR34296:SF2">
    <property type="entry name" value="ABC TRANSPORTER GUANOSINE-BINDING PROTEIN NUPN"/>
    <property type="match status" value="1"/>
</dbReference>
<proteinExistence type="inferred from homology"/>
<comment type="subcellular location">
    <subcellularLocation>
        <location evidence="1">Cell membrane</location>
        <topology evidence="1">Lipid-anchor</topology>
    </subcellularLocation>
</comment>
<evidence type="ECO:0000256" key="6">
    <source>
        <dbReference type="ARBA" id="ARBA00023288"/>
    </source>
</evidence>
<dbReference type="InterPro" id="IPR028082">
    <property type="entry name" value="Peripla_BP_I"/>
</dbReference>
<dbReference type="InterPro" id="IPR050957">
    <property type="entry name" value="BMP_lipoprotein"/>
</dbReference>
<evidence type="ECO:0000256" key="5">
    <source>
        <dbReference type="ARBA" id="ARBA00023136"/>
    </source>
</evidence>